<dbReference type="Proteomes" id="UP001050975">
    <property type="component" value="Unassembled WGS sequence"/>
</dbReference>
<evidence type="ECO:0000256" key="1">
    <source>
        <dbReference type="SAM" id="MobiDB-lite"/>
    </source>
</evidence>
<feature type="region of interest" description="Disordered" evidence="1">
    <location>
        <begin position="140"/>
        <end position="164"/>
    </location>
</feature>
<feature type="region of interest" description="Disordered" evidence="1">
    <location>
        <begin position="262"/>
        <end position="289"/>
    </location>
</feature>
<sequence length="668" mass="71296">MNAIGCTRGNKLWVISNRKSITNYPLPITYFLGFAVSCLLLSDGVLASTVPLRVVVNSNQDGPVQADEGLTLREAIEVVNGTLPLERLSGVERSQVSPLQSGESSRIEFNLPPTATTIRLTEVLPPLSVPVVVDGTTQPGYNAAPMGTQMGSRGAGEQGSRGAGEMGKKLLLLQESSSSPSSPSSPHLPISSSAPLHLCSSAQLPLGSPVVLPPISRPVIAILPAPGREVLRGFSVAADNVIIRGLSVYGFTSRHRATATTPPADIFISHRLPPPDTSRQQPPASSFPYRRRDVPPKNVLIENNWLGIPPVGEYSQDGRRLRVFARQRPQNIAEEVPEPPETPITDSFFRPLVGFFARYLSAKPAKLPRTSAFGVYVFNSLGTTIRGNIIANHDGSAIITAVAANNLLIEGNILECNGFAGMPDAIRLEGVISNTEIVGNIIRDNAGSAIYLFKPNGSAKIRSNAIASNGRRYRRAAIYLMGEDHEVANNRISDQPGPGVVVAAFPNSDRNVIRANQFSGLRGLSIDLVTQLNTDVHAYQIGDGPNPRMESHQQRRKTGNFGIDAPQFVSREFFNAPSDGSVTLAGKATPGATVEIYRVGENSLERGPLSIAIATTEANAEGLFSLKIAALPPGERVSAIATHPQYGTSEPAINAVIRSIPSSVLTPR</sequence>
<protein>
    <recommendedName>
        <fullName evidence="2">Right handed beta helix domain-containing protein</fullName>
    </recommendedName>
</protein>
<dbReference type="SUPFAM" id="SSF51126">
    <property type="entry name" value="Pectin lyase-like"/>
    <property type="match status" value="1"/>
</dbReference>
<comment type="caution">
    <text evidence="3">The sequence shown here is derived from an EMBL/GenBank/DDBJ whole genome shotgun (WGS) entry which is preliminary data.</text>
</comment>
<evidence type="ECO:0000259" key="2">
    <source>
        <dbReference type="Pfam" id="PF13229"/>
    </source>
</evidence>
<reference evidence="3" key="1">
    <citation type="submission" date="2019-10" db="EMBL/GenBank/DDBJ databases">
        <title>Draft genome sequece of Microseira wollei NIES-4236.</title>
        <authorList>
            <person name="Yamaguchi H."/>
            <person name="Suzuki S."/>
            <person name="Kawachi M."/>
        </authorList>
    </citation>
    <scope>NUCLEOTIDE SEQUENCE</scope>
    <source>
        <strain evidence="3">NIES-4236</strain>
    </source>
</reference>
<evidence type="ECO:0000313" key="3">
    <source>
        <dbReference type="EMBL" id="GET40180.1"/>
    </source>
</evidence>
<dbReference type="InterPro" id="IPR039448">
    <property type="entry name" value="Beta_helix"/>
</dbReference>
<keyword evidence="4" id="KW-1185">Reference proteome</keyword>
<feature type="domain" description="Right handed beta helix" evidence="2">
    <location>
        <begin position="371"/>
        <end position="490"/>
    </location>
</feature>
<dbReference type="Gene3D" id="2.60.40.10">
    <property type="entry name" value="Immunoglobulins"/>
    <property type="match status" value="1"/>
</dbReference>
<dbReference type="Pfam" id="PF13229">
    <property type="entry name" value="Beta_helix"/>
    <property type="match status" value="1"/>
</dbReference>
<dbReference type="Gene3D" id="2.160.20.10">
    <property type="entry name" value="Single-stranded right-handed beta-helix, Pectin lyase-like"/>
    <property type="match status" value="1"/>
</dbReference>
<dbReference type="InterPro" id="IPR013783">
    <property type="entry name" value="Ig-like_fold"/>
</dbReference>
<proteinExistence type="predicted"/>
<name>A0AAV3XJ56_9CYAN</name>
<gene>
    <name evidence="3" type="ORF">MiSe_49880</name>
</gene>
<organism evidence="3 4">
    <name type="scientific">Microseira wollei NIES-4236</name>
    <dbReference type="NCBI Taxonomy" id="2530354"/>
    <lineage>
        <taxon>Bacteria</taxon>
        <taxon>Bacillati</taxon>
        <taxon>Cyanobacteriota</taxon>
        <taxon>Cyanophyceae</taxon>
        <taxon>Oscillatoriophycideae</taxon>
        <taxon>Aerosakkonematales</taxon>
        <taxon>Aerosakkonemataceae</taxon>
        <taxon>Microseira</taxon>
    </lineage>
</organism>
<feature type="compositionally biased region" description="Gly residues" evidence="1">
    <location>
        <begin position="153"/>
        <end position="164"/>
    </location>
</feature>
<dbReference type="InterPro" id="IPR006626">
    <property type="entry name" value="PbH1"/>
</dbReference>
<dbReference type="EMBL" id="BLAY01000084">
    <property type="protein sequence ID" value="GET40180.1"/>
    <property type="molecule type" value="Genomic_DNA"/>
</dbReference>
<accession>A0AAV3XJ56</accession>
<dbReference type="InterPro" id="IPR012334">
    <property type="entry name" value="Pectin_lyas_fold"/>
</dbReference>
<evidence type="ECO:0000313" key="4">
    <source>
        <dbReference type="Proteomes" id="UP001050975"/>
    </source>
</evidence>
<dbReference type="SMART" id="SM00710">
    <property type="entry name" value="PbH1"/>
    <property type="match status" value="5"/>
</dbReference>
<dbReference type="InterPro" id="IPR011050">
    <property type="entry name" value="Pectin_lyase_fold/virulence"/>
</dbReference>
<dbReference type="AlphaFoldDB" id="A0AAV3XJ56"/>